<reference evidence="2 3" key="1">
    <citation type="submission" date="2021-01" db="EMBL/GenBank/DDBJ databases">
        <title>Draft genome sequence of Micromonospora sp. strain STR1_7.</title>
        <authorList>
            <person name="Karlyshev A."/>
            <person name="Jawad R."/>
        </authorList>
    </citation>
    <scope>NUCLEOTIDE SEQUENCE [LARGE SCALE GENOMIC DNA]</scope>
    <source>
        <strain evidence="2 3">STR1-7</strain>
    </source>
</reference>
<evidence type="ECO:0000313" key="2">
    <source>
        <dbReference type="EMBL" id="MBM0230442.1"/>
    </source>
</evidence>
<keyword evidence="3" id="KW-1185">Reference proteome</keyword>
<proteinExistence type="predicted"/>
<dbReference type="Gene3D" id="1.25.40.10">
    <property type="entry name" value="Tetratricopeptide repeat domain"/>
    <property type="match status" value="1"/>
</dbReference>
<accession>A0ABS1XMF3</accession>
<dbReference type="RefSeq" id="WP_203172922.1">
    <property type="nucleotide sequence ID" value="NZ_JAEVHM010000001.1"/>
</dbReference>
<comment type="caution">
    <text evidence="2">The sequence shown here is derived from an EMBL/GenBank/DDBJ whole genome shotgun (WGS) entry which is preliminary data.</text>
</comment>
<dbReference type="InterPro" id="IPR011990">
    <property type="entry name" value="TPR-like_helical_dom_sf"/>
</dbReference>
<protein>
    <submittedName>
        <fullName evidence="2">Tetratricopeptide repeat protein</fullName>
    </submittedName>
</protein>
<evidence type="ECO:0000313" key="3">
    <source>
        <dbReference type="Proteomes" id="UP000601027"/>
    </source>
</evidence>
<evidence type="ECO:0000256" key="1">
    <source>
        <dbReference type="SAM" id="MobiDB-lite"/>
    </source>
</evidence>
<gene>
    <name evidence="2" type="ORF">JNW91_00290</name>
</gene>
<name>A0ABS1XMF3_9ACTN</name>
<dbReference type="Proteomes" id="UP000601027">
    <property type="component" value="Unassembled WGS sequence"/>
</dbReference>
<feature type="compositionally biased region" description="Polar residues" evidence="1">
    <location>
        <begin position="385"/>
        <end position="395"/>
    </location>
</feature>
<sequence>MPTRSLPVAPWTPAFVANTVAATLRHAAERGLPPAVKEVANECGVSRATIDEWVARARAVPAAPVPPGLTACHFCANRMILVHLPGGPQVYLCMPACGRAPVPAQALRDAVAQAVLHRAPHLVPPGKTEFASAYAPGALHRVAVGADHTDLHLTWRSHPRQLVGPRMSMAQRLSYTRARADHGDHARAIQVLHTGLLLTDPTDDIGALDLATALAAALLAELTVVHADPSTALPWAGWAHRSLRGLLGTTSPETDSALRVLAIAHRRTGNLTEAANCYSELIRHHSKAEGRRALPTLAAQATLALVLYQDGHCVQARQLLGRTAADHQAAHPGHRDGPRLRQELARMRASCTDQRHGHPAGIDDPQHDSATASPMGAQHHDSSHQLRLQANLTRR</sequence>
<feature type="region of interest" description="Disordered" evidence="1">
    <location>
        <begin position="348"/>
        <end position="395"/>
    </location>
</feature>
<dbReference type="SUPFAM" id="SSF48452">
    <property type="entry name" value="TPR-like"/>
    <property type="match status" value="1"/>
</dbReference>
<dbReference type="EMBL" id="JAEVHM010000001">
    <property type="protein sequence ID" value="MBM0230442.1"/>
    <property type="molecule type" value="Genomic_DNA"/>
</dbReference>
<organism evidence="2 3">
    <name type="scientific">Micromonospora parastrephiae</name>
    <dbReference type="NCBI Taxonomy" id="2806101"/>
    <lineage>
        <taxon>Bacteria</taxon>
        <taxon>Bacillati</taxon>
        <taxon>Actinomycetota</taxon>
        <taxon>Actinomycetes</taxon>
        <taxon>Micromonosporales</taxon>
        <taxon>Micromonosporaceae</taxon>
        <taxon>Micromonospora</taxon>
    </lineage>
</organism>